<keyword evidence="2" id="KW-1185">Reference proteome</keyword>
<reference evidence="1 2" key="1">
    <citation type="journal article" date="2019" name="Commun. Biol.">
        <title>The bagworm genome reveals a unique fibroin gene that provides high tensile strength.</title>
        <authorList>
            <person name="Kono N."/>
            <person name="Nakamura H."/>
            <person name="Ohtoshi R."/>
            <person name="Tomita M."/>
            <person name="Numata K."/>
            <person name="Arakawa K."/>
        </authorList>
    </citation>
    <scope>NUCLEOTIDE SEQUENCE [LARGE SCALE GENOMIC DNA]</scope>
</reference>
<gene>
    <name evidence="1" type="ORF">EVAR_15752_1</name>
</gene>
<comment type="caution">
    <text evidence="1">The sequence shown here is derived from an EMBL/GenBank/DDBJ whole genome shotgun (WGS) entry which is preliminary data.</text>
</comment>
<proteinExistence type="predicted"/>
<dbReference type="EMBL" id="BGZK01001654">
    <property type="protein sequence ID" value="GBP84015.1"/>
    <property type="molecule type" value="Genomic_DNA"/>
</dbReference>
<dbReference type="Proteomes" id="UP000299102">
    <property type="component" value="Unassembled WGS sequence"/>
</dbReference>
<organism evidence="1 2">
    <name type="scientific">Eumeta variegata</name>
    <name type="common">Bagworm moth</name>
    <name type="synonym">Eumeta japonica</name>
    <dbReference type="NCBI Taxonomy" id="151549"/>
    <lineage>
        <taxon>Eukaryota</taxon>
        <taxon>Metazoa</taxon>
        <taxon>Ecdysozoa</taxon>
        <taxon>Arthropoda</taxon>
        <taxon>Hexapoda</taxon>
        <taxon>Insecta</taxon>
        <taxon>Pterygota</taxon>
        <taxon>Neoptera</taxon>
        <taxon>Endopterygota</taxon>
        <taxon>Lepidoptera</taxon>
        <taxon>Glossata</taxon>
        <taxon>Ditrysia</taxon>
        <taxon>Tineoidea</taxon>
        <taxon>Psychidae</taxon>
        <taxon>Oiketicinae</taxon>
        <taxon>Eumeta</taxon>
    </lineage>
</organism>
<name>A0A4C1ZBP2_EUMVA</name>
<evidence type="ECO:0000313" key="2">
    <source>
        <dbReference type="Proteomes" id="UP000299102"/>
    </source>
</evidence>
<evidence type="ECO:0000313" key="1">
    <source>
        <dbReference type="EMBL" id="GBP84015.1"/>
    </source>
</evidence>
<sequence>MRPRGTMRPRVKEATLTRRKRSWDGLRNDHRENYKAQWCANIAYVQASSHLLRCGCAGTAAAAGREDGAIPTAPPHDAMRARIIVLVQPGLPFDKFSFGSAMDYHVKPLNLKDCIDGKSRYVSKPPSELGQHGGVSQYVCIESETASLYLDSTTRERVAGGYRADPAAESNG</sequence>
<protein>
    <submittedName>
        <fullName evidence="1">Uncharacterized protein</fullName>
    </submittedName>
</protein>
<accession>A0A4C1ZBP2</accession>
<dbReference type="AlphaFoldDB" id="A0A4C1ZBP2"/>